<organism evidence="2 3">
    <name type="scientific">Leucobacter chromiiresistens</name>
    <dbReference type="NCBI Taxonomy" id="1079994"/>
    <lineage>
        <taxon>Bacteria</taxon>
        <taxon>Bacillati</taxon>
        <taxon>Actinomycetota</taxon>
        <taxon>Actinomycetes</taxon>
        <taxon>Micrococcales</taxon>
        <taxon>Microbacteriaceae</taxon>
        <taxon>Leucobacter</taxon>
    </lineage>
</organism>
<dbReference type="InterPro" id="IPR031596">
    <property type="entry name" value="MaAIMP_sms"/>
</dbReference>
<accession>A0A1H0Z5V5</accession>
<evidence type="ECO:0000313" key="2">
    <source>
        <dbReference type="EMBL" id="SDQ22710.1"/>
    </source>
</evidence>
<dbReference type="EMBL" id="FNKB01000001">
    <property type="protein sequence ID" value="SDQ22710.1"/>
    <property type="molecule type" value="Genomic_DNA"/>
</dbReference>
<dbReference type="Proteomes" id="UP000182690">
    <property type="component" value="Unassembled WGS sequence"/>
</dbReference>
<evidence type="ECO:0000256" key="1">
    <source>
        <dbReference type="SAM" id="Phobius"/>
    </source>
</evidence>
<evidence type="ECO:0000313" key="3">
    <source>
        <dbReference type="Proteomes" id="UP000182690"/>
    </source>
</evidence>
<protein>
    <submittedName>
        <fullName evidence="2">Putative methionine and alanine importer, small subunit</fullName>
    </submittedName>
</protein>
<sequence>MTTGALIMMVLSIGILWGGLAWSILRLRKHPDVSGVGEDD</sequence>
<feature type="transmembrane region" description="Helical" evidence="1">
    <location>
        <begin position="6"/>
        <end position="25"/>
    </location>
</feature>
<dbReference type="RefSeq" id="WP_010154712.1">
    <property type="nucleotide sequence ID" value="NZ_FNKB01000001.1"/>
</dbReference>
<dbReference type="NCBIfam" id="NF033493">
    <property type="entry name" value="MetS_like_NSS"/>
    <property type="match status" value="1"/>
</dbReference>
<keyword evidence="1" id="KW-0472">Membrane</keyword>
<name>A0A1H0Z5V5_9MICO</name>
<keyword evidence="1" id="KW-0812">Transmembrane</keyword>
<dbReference type="AlphaFoldDB" id="A0A1H0Z5V5"/>
<dbReference type="Pfam" id="PF16951">
    <property type="entry name" value="MaAIMP_sms"/>
    <property type="match status" value="1"/>
</dbReference>
<proteinExistence type="predicted"/>
<gene>
    <name evidence="2" type="ORF">SAMN04488565_1467</name>
</gene>
<keyword evidence="1" id="KW-1133">Transmembrane helix</keyword>
<dbReference type="OrthoDB" id="6712920at2"/>
<reference evidence="2 3" key="1">
    <citation type="submission" date="2016-10" db="EMBL/GenBank/DDBJ databases">
        <authorList>
            <person name="de Groot N.N."/>
        </authorList>
    </citation>
    <scope>NUCLEOTIDE SEQUENCE [LARGE SCALE GENOMIC DNA]</scope>
    <source>
        <strain evidence="2 3">DSM 22788</strain>
    </source>
</reference>